<feature type="non-terminal residue" evidence="4">
    <location>
        <position position="54"/>
    </location>
</feature>
<evidence type="ECO:0000313" key="4">
    <source>
        <dbReference type="EMBL" id="RBP97166.1"/>
    </source>
</evidence>
<dbReference type="EMBL" id="PDCG01000033">
    <property type="protein sequence ID" value="RBP97166.1"/>
    <property type="molecule type" value="Genomic_DNA"/>
</dbReference>
<dbReference type="RefSeq" id="WP_130473092.1">
    <property type="nucleotide sequence ID" value="NZ_PDCG01000033.1"/>
</dbReference>
<dbReference type="Gene3D" id="1.10.357.10">
    <property type="entry name" value="Tetracycline Repressor, domain 2"/>
    <property type="match status" value="1"/>
</dbReference>
<dbReference type="InterPro" id="IPR009057">
    <property type="entry name" value="Homeodomain-like_sf"/>
</dbReference>
<keyword evidence="5" id="KW-1185">Reference proteome</keyword>
<protein>
    <submittedName>
        <fullName evidence="4">TetR family transcriptional regulator</fullName>
    </submittedName>
</protein>
<accession>A0A366K5Z3</accession>
<evidence type="ECO:0000256" key="2">
    <source>
        <dbReference type="PROSITE-ProRule" id="PRU00335"/>
    </source>
</evidence>
<dbReference type="GO" id="GO:0003677">
    <property type="term" value="F:DNA binding"/>
    <property type="evidence" value="ECO:0007669"/>
    <property type="project" value="UniProtKB-UniRule"/>
</dbReference>
<reference evidence="4 5" key="1">
    <citation type="submission" date="2017-10" db="EMBL/GenBank/DDBJ databases">
        <title>Bifidobacterium xylocopum sp. nov. and Bifidobacterium aemilianum sp. nov., from the carpenter bee (Xylocopa violacea) digestive tract.</title>
        <authorList>
            <person name="Alberoni D."/>
            <person name="Baffoni L."/>
            <person name="Di Gioia D."/>
            <person name="Gaggia F."/>
            <person name="Biavati B."/>
        </authorList>
    </citation>
    <scope>NUCLEOTIDE SEQUENCE [LARGE SCALE GENOMIC DNA]</scope>
    <source>
        <strain evidence="4 5">XV10</strain>
    </source>
</reference>
<organism evidence="4 5">
    <name type="scientific">Bifidobacterium aemilianum</name>
    <dbReference type="NCBI Taxonomy" id="2493120"/>
    <lineage>
        <taxon>Bacteria</taxon>
        <taxon>Bacillati</taxon>
        <taxon>Actinomycetota</taxon>
        <taxon>Actinomycetes</taxon>
        <taxon>Bifidobacteriales</taxon>
        <taxon>Bifidobacteriaceae</taxon>
        <taxon>Bifidobacterium</taxon>
    </lineage>
</organism>
<gene>
    <name evidence="4" type="ORF">CRD60_08265</name>
</gene>
<dbReference type="Pfam" id="PF00440">
    <property type="entry name" value="TetR_N"/>
    <property type="match status" value="1"/>
</dbReference>
<keyword evidence="1 2" id="KW-0238">DNA-binding</keyword>
<sequence length="54" mass="6056">MPVRPKAPTRTALSRDYILRSALYLIDEQGLSALSLRALGRQMGVSQTAIYRHI</sequence>
<dbReference type="InterPro" id="IPR001647">
    <property type="entry name" value="HTH_TetR"/>
</dbReference>
<dbReference type="Proteomes" id="UP000252530">
    <property type="component" value="Unassembled WGS sequence"/>
</dbReference>
<evidence type="ECO:0000256" key="1">
    <source>
        <dbReference type="ARBA" id="ARBA00023125"/>
    </source>
</evidence>
<evidence type="ECO:0000313" key="5">
    <source>
        <dbReference type="Proteomes" id="UP000252530"/>
    </source>
</evidence>
<dbReference type="AlphaFoldDB" id="A0A366K5Z3"/>
<dbReference type="OrthoDB" id="329481at2"/>
<comment type="caution">
    <text evidence="4">The sequence shown here is derived from an EMBL/GenBank/DDBJ whole genome shotgun (WGS) entry which is preliminary data.</text>
</comment>
<evidence type="ECO:0000259" key="3">
    <source>
        <dbReference type="PROSITE" id="PS50977"/>
    </source>
</evidence>
<dbReference type="SUPFAM" id="SSF46689">
    <property type="entry name" value="Homeodomain-like"/>
    <property type="match status" value="1"/>
</dbReference>
<feature type="domain" description="HTH tetR-type" evidence="3">
    <location>
        <begin position="12"/>
        <end position="54"/>
    </location>
</feature>
<feature type="DNA-binding region" description="H-T-H motif" evidence="2">
    <location>
        <begin position="35"/>
        <end position="54"/>
    </location>
</feature>
<name>A0A366K5Z3_9BIFI</name>
<proteinExistence type="predicted"/>
<dbReference type="PROSITE" id="PS50977">
    <property type="entry name" value="HTH_TETR_2"/>
    <property type="match status" value="1"/>
</dbReference>